<dbReference type="AlphaFoldDB" id="A0A8J4T206"/>
<comment type="caution">
    <text evidence="1">The sequence shown here is derived from an EMBL/GenBank/DDBJ whole genome shotgun (WGS) entry which is preliminary data.</text>
</comment>
<gene>
    <name evidence="1" type="ORF">DAT39_023014</name>
</gene>
<dbReference type="GO" id="GO:0004519">
    <property type="term" value="F:endonuclease activity"/>
    <property type="evidence" value="ECO:0007669"/>
    <property type="project" value="UniProtKB-KW"/>
</dbReference>
<name>A0A8J4T206_CLAMG</name>
<dbReference type="Proteomes" id="UP000727407">
    <property type="component" value="Unassembled WGS sequence"/>
</dbReference>
<protein>
    <submittedName>
        <fullName evidence="1">Endonuclease domain-containing 1 protein-like</fullName>
    </submittedName>
</protein>
<keyword evidence="1" id="KW-0255">Endonuclease</keyword>
<dbReference type="SUPFAM" id="SSF54060">
    <property type="entry name" value="His-Me finger endonucleases"/>
    <property type="match status" value="1"/>
</dbReference>
<accession>A0A8J4T206</accession>
<evidence type="ECO:0000313" key="1">
    <source>
        <dbReference type="EMBL" id="KAF5882870.1"/>
    </source>
</evidence>
<proteinExistence type="predicted"/>
<keyword evidence="1" id="KW-0378">Hydrolase</keyword>
<dbReference type="Gene3D" id="3.40.570.10">
    <property type="entry name" value="Extracellular Endonuclease, subunit A"/>
    <property type="match status" value="1"/>
</dbReference>
<dbReference type="EMBL" id="QNUK01001377">
    <property type="protein sequence ID" value="KAF5882870.1"/>
    <property type="molecule type" value="Genomic_DNA"/>
</dbReference>
<dbReference type="InterPro" id="IPR044929">
    <property type="entry name" value="DNA/RNA_non-sp_Endonuclease_sf"/>
</dbReference>
<organism evidence="1 2">
    <name type="scientific">Clarias magur</name>
    <name type="common">Asian catfish</name>
    <name type="synonym">Macropteronotus magur</name>
    <dbReference type="NCBI Taxonomy" id="1594786"/>
    <lineage>
        <taxon>Eukaryota</taxon>
        <taxon>Metazoa</taxon>
        <taxon>Chordata</taxon>
        <taxon>Craniata</taxon>
        <taxon>Vertebrata</taxon>
        <taxon>Euteleostomi</taxon>
        <taxon>Actinopterygii</taxon>
        <taxon>Neopterygii</taxon>
        <taxon>Teleostei</taxon>
        <taxon>Ostariophysi</taxon>
        <taxon>Siluriformes</taxon>
        <taxon>Clariidae</taxon>
        <taxon>Clarias</taxon>
    </lineage>
</organism>
<dbReference type="InterPro" id="IPR039015">
    <property type="entry name" value="ENDOD1"/>
</dbReference>
<keyword evidence="2" id="KW-1185">Reference proteome</keyword>
<dbReference type="OrthoDB" id="69221at2759"/>
<keyword evidence="1" id="KW-0540">Nuclease</keyword>
<dbReference type="PANTHER" id="PTHR21472">
    <property type="entry name" value="ENDONUCLEASE DOMAIN-CONTAINING 1 PROTEIN ENDOD1"/>
    <property type="match status" value="1"/>
</dbReference>
<evidence type="ECO:0000313" key="2">
    <source>
        <dbReference type="Proteomes" id="UP000727407"/>
    </source>
</evidence>
<reference evidence="1" key="1">
    <citation type="submission" date="2020-07" db="EMBL/GenBank/DDBJ databases">
        <title>Clarias magur genome sequencing, assembly and annotation.</title>
        <authorList>
            <person name="Kushwaha B."/>
            <person name="Kumar R."/>
            <person name="Das P."/>
            <person name="Joshi C.G."/>
            <person name="Kumar D."/>
            <person name="Nagpure N.S."/>
            <person name="Pandey M."/>
            <person name="Agarwal S."/>
            <person name="Srivastava S."/>
            <person name="Singh M."/>
            <person name="Sahoo L."/>
            <person name="Jayasankar P."/>
            <person name="Meher P.K."/>
            <person name="Koringa P.G."/>
            <person name="Iquebal M.A."/>
            <person name="Das S.P."/>
            <person name="Bit A."/>
            <person name="Patnaik S."/>
            <person name="Patel N."/>
            <person name="Shah T.M."/>
            <person name="Hinsu A."/>
            <person name="Jena J.K."/>
        </authorList>
    </citation>
    <scope>NUCLEOTIDE SEQUENCE</scope>
    <source>
        <strain evidence="1">CIFAMagur01</strain>
        <tissue evidence="1">Testis</tissue>
    </source>
</reference>
<dbReference type="PANTHER" id="PTHR21472:SF26">
    <property type="entry name" value="ENDONUCLEASE DOMAIN CONTAINING 1"/>
    <property type="match status" value="1"/>
</dbReference>
<sequence>YSTCLFFITLQTFETPRTLCIRMKLLPLVLLLPTFFLLTLTEVAKDLNDWKKNCKDFFFHNPRNPDDIIIPTIFQGPQYKMICQLWKGKYRFATLYDTQKRIPVYSASRYIKKQKTKRRSIWKFEPQISALHTLVLCASG</sequence>
<feature type="non-terminal residue" evidence="1">
    <location>
        <position position="140"/>
    </location>
</feature>
<dbReference type="InterPro" id="IPR044925">
    <property type="entry name" value="His-Me_finger_sf"/>
</dbReference>